<dbReference type="Pfam" id="PF13628">
    <property type="entry name" value="DUF4142"/>
    <property type="match status" value="1"/>
</dbReference>
<evidence type="ECO:0000256" key="1">
    <source>
        <dbReference type="SAM" id="MobiDB-lite"/>
    </source>
</evidence>
<evidence type="ECO:0000313" key="3">
    <source>
        <dbReference type="EMBL" id="REC67977.1"/>
    </source>
</evidence>
<dbReference type="PROSITE" id="PS51257">
    <property type="entry name" value="PROKAR_LIPOPROTEIN"/>
    <property type="match status" value="1"/>
</dbReference>
<gene>
    <name evidence="3" type="ORF">DRF59_06590</name>
</gene>
<keyword evidence="4" id="KW-1185">Reference proteome</keyword>
<protein>
    <submittedName>
        <fullName evidence="3">DUF4142 domain-containing protein</fullName>
    </submittedName>
</protein>
<comment type="caution">
    <text evidence="3">The sequence shown here is derived from an EMBL/GenBank/DDBJ whole genome shotgun (WGS) entry which is preliminary data.</text>
</comment>
<dbReference type="Gene3D" id="1.20.1260.10">
    <property type="match status" value="1"/>
</dbReference>
<feature type="compositionally biased region" description="Polar residues" evidence="1">
    <location>
        <begin position="45"/>
        <end position="66"/>
    </location>
</feature>
<name>A0A3D9CQT7_9FLAO</name>
<dbReference type="Proteomes" id="UP000256769">
    <property type="component" value="Unassembled WGS sequence"/>
</dbReference>
<organism evidence="3 4">
    <name type="scientific">Chryseobacterium flavum</name>
    <dbReference type="NCBI Taxonomy" id="415851"/>
    <lineage>
        <taxon>Bacteria</taxon>
        <taxon>Pseudomonadati</taxon>
        <taxon>Bacteroidota</taxon>
        <taxon>Flavobacteriia</taxon>
        <taxon>Flavobacteriales</taxon>
        <taxon>Weeksellaceae</taxon>
        <taxon>Chryseobacterium group</taxon>
        <taxon>Chryseobacterium</taxon>
    </lineage>
</organism>
<dbReference type="InterPro" id="IPR012347">
    <property type="entry name" value="Ferritin-like"/>
</dbReference>
<proteinExistence type="predicted"/>
<dbReference type="InterPro" id="IPR025419">
    <property type="entry name" value="DUF4142"/>
</dbReference>
<reference evidence="3 4" key="1">
    <citation type="journal article" date="2007" name="Int. J. Syst. Evol. Microbiol.">
        <title>Chryseobacterium flavum sp. nov., isolated from polluted soil.</title>
        <authorList>
            <person name="Zhou Y."/>
            <person name="Dong J."/>
            <person name="Wang X."/>
            <person name="Huang X."/>
            <person name="Zhang K.Y."/>
            <person name="Zhang Y.Q."/>
            <person name="Guo Y.F."/>
            <person name="Lai R."/>
            <person name="Li W.J."/>
        </authorList>
    </citation>
    <scope>NUCLEOTIDE SEQUENCE [LARGE SCALE GENOMIC DNA]</scope>
    <source>
        <strain evidence="3 4">KCTC 12877</strain>
    </source>
</reference>
<sequence length="209" mass="22513">MKNYVVTLFAAVTLVACKKNETTTAYSSTDSAATDSMATMPVSPDSGTAVSDSANAANTNGMKNTLSDQDKKFADAAARGGIMEVMMGELAGTHATNPAVKSLGEMMVKDHSKANDELKKWASTAGYNLPTGLDAEKQKKYDDLKAKNGAEFDRMYTDLMVSDHKKDIEEFKKAGAESKDSSLKAFANKTLPTLEHHLMESEKAKKAVR</sequence>
<dbReference type="EMBL" id="QNUE01000004">
    <property type="protein sequence ID" value="REC67977.1"/>
    <property type="molecule type" value="Genomic_DNA"/>
</dbReference>
<feature type="domain" description="DUF4142" evidence="2">
    <location>
        <begin position="69"/>
        <end position="201"/>
    </location>
</feature>
<dbReference type="PANTHER" id="PTHR38593:SF1">
    <property type="entry name" value="BLR2558 PROTEIN"/>
    <property type="match status" value="1"/>
</dbReference>
<accession>A0A3D9CQT7</accession>
<dbReference type="RefSeq" id="WP_115957985.1">
    <property type="nucleotide sequence ID" value="NZ_CBCRVL010000017.1"/>
</dbReference>
<evidence type="ECO:0000313" key="4">
    <source>
        <dbReference type="Proteomes" id="UP000256769"/>
    </source>
</evidence>
<dbReference type="AlphaFoldDB" id="A0A3D9CQT7"/>
<dbReference type="PANTHER" id="PTHR38593">
    <property type="entry name" value="BLR2558 PROTEIN"/>
    <property type="match status" value="1"/>
</dbReference>
<dbReference type="OrthoDB" id="883203at2"/>
<feature type="region of interest" description="Disordered" evidence="1">
    <location>
        <begin position="37"/>
        <end position="66"/>
    </location>
</feature>
<evidence type="ECO:0000259" key="2">
    <source>
        <dbReference type="Pfam" id="PF13628"/>
    </source>
</evidence>